<name>A0AAD2JL36_9STRA</name>
<evidence type="ECO:0000256" key="5">
    <source>
        <dbReference type="ARBA" id="ARBA00022531"/>
    </source>
</evidence>
<dbReference type="EMBL" id="CAKOGP040002058">
    <property type="protein sequence ID" value="CAJ1960382.1"/>
    <property type="molecule type" value="Genomic_DNA"/>
</dbReference>
<comment type="function">
    <text evidence="1">The light-harvesting complex (LHC) functions as a light receptor, it captures and delivers excitation energy to photosystems with which it is closely associated. Energy is transferred from the carotenoid and chlorophyll C (or B) to chlorophyll A and the photosynthetic reaction centers where it is used to synthesize ATP and reducing power.</text>
</comment>
<evidence type="ECO:0000256" key="10">
    <source>
        <dbReference type="SAM" id="MobiDB-lite"/>
    </source>
</evidence>
<feature type="region of interest" description="Disordered" evidence="10">
    <location>
        <begin position="1"/>
        <end position="57"/>
    </location>
</feature>
<evidence type="ECO:0000256" key="7">
    <source>
        <dbReference type="ARBA" id="ARBA00023243"/>
    </source>
</evidence>
<reference evidence="11" key="1">
    <citation type="submission" date="2023-08" db="EMBL/GenBank/DDBJ databases">
        <authorList>
            <person name="Audoor S."/>
            <person name="Bilcke G."/>
        </authorList>
    </citation>
    <scope>NUCLEOTIDE SEQUENCE</scope>
</reference>
<feature type="binding site" evidence="9">
    <location>
        <position position="347"/>
    </location>
    <ligand>
        <name>chlorophyll a</name>
        <dbReference type="ChEBI" id="CHEBI:58416"/>
        <label>1</label>
    </ligand>
</feature>
<comment type="subcellular location">
    <subcellularLocation>
        <location evidence="2">Plastid</location>
        <location evidence="2">Chloroplast</location>
    </subcellularLocation>
</comment>
<evidence type="ECO:0000256" key="8">
    <source>
        <dbReference type="ARBA" id="ARBA00044011"/>
    </source>
</evidence>
<keyword evidence="6" id="KW-0934">Plastid</keyword>
<organism evidence="11 12">
    <name type="scientific">Cylindrotheca closterium</name>
    <dbReference type="NCBI Taxonomy" id="2856"/>
    <lineage>
        <taxon>Eukaryota</taxon>
        <taxon>Sar</taxon>
        <taxon>Stramenopiles</taxon>
        <taxon>Ochrophyta</taxon>
        <taxon>Bacillariophyta</taxon>
        <taxon>Bacillariophyceae</taxon>
        <taxon>Bacillariophycidae</taxon>
        <taxon>Bacillariales</taxon>
        <taxon>Bacillariaceae</taxon>
        <taxon>Cylindrotheca</taxon>
    </lineage>
</organism>
<dbReference type="PANTHER" id="PTHR21649">
    <property type="entry name" value="CHLOROPHYLL A/B BINDING PROTEIN"/>
    <property type="match status" value="1"/>
</dbReference>
<dbReference type="GO" id="GO:0016168">
    <property type="term" value="F:chlorophyll binding"/>
    <property type="evidence" value="ECO:0007669"/>
    <property type="project" value="UniProtKB-KW"/>
</dbReference>
<comment type="caution">
    <text evidence="11">The sequence shown here is derived from an EMBL/GenBank/DDBJ whole genome shotgun (WGS) entry which is preliminary data.</text>
</comment>
<sequence length="403" mass="45663">MKSFLTSVSSSISATAPPPLAFQSSLSRRKRIQSSPSRHHYSDGNLSSPFNKNNNNNRVRPRWVLSALEVAPTDETFDNEDDGGGDGEDDEFLLLENMLQDVKLDDSELKEFLRENDEMLSIDGFADDVNTLFELMDHDEDDDDEEENMRDGDNFKKIPPTLDSSELEKALLQGVVPVAAGVGSECLPGDWGFDPLGFASKDYILDIQYKLLQSLPGAEQTPAPKDRPTALILRDYREAEIRHGRLAMLAAVFWPLQEMLDRLLLDDDQFGPIVYDTVTLPYFPLLMTLFMLNLGYLDIFAKEMQEKDNIGDAYLPGDCLWDPLKFLEGAPPRMKRNMQERELFNGRVAMLAVAAYFFEEVTSGVPIVSMDANQLLFIPAYEIPSIQEWLDLQFSPSFDHYEF</sequence>
<dbReference type="GO" id="GO:0009765">
    <property type="term" value="P:photosynthesis, light harvesting"/>
    <property type="evidence" value="ECO:0007669"/>
    <property type="project" value="InterPro"/>
</dbReference>
<evidence type="ECO:0000313" key="12">
    <source>
        <dbReference type="Proteomes" id="UP001295423"/>
    </source>
</evidence>
<dbReference type="InterPro" id="IPR001344">
    <property type="entry name" value="Chloro_AB-bd_pln"/>
</dbReference>
<evidence type="ECO:0000256" key="9">
    <source>
        <dbReference type="PIRSR" id="PIRSR601344-1"/>
    </source>
</evidence>
<protein>
    <submittedName>
        <fullName evidence="11">Uncharacterized protein</fullName>
    </submittedName>
</protein>
<feature type="binding site" evidence="9">
    <location>
        <position position="243"/>
    </location>
    <ligand>
        <name>chlorophyll a</name>
        <dbReference type="ChEBI" id="CHEBI:58416"/>
        <label>1</label>
    </ligand>
</feature>
<feature type="binding site" evidence="9">
    <location>
        <position position="240"/>
    </location>
    <ligand>
        <name>chlorophyll a</name>
        <dbReference type="ChEBI" id="CHEBI:58416"/>
        <label>1</label>
    </ligand>
</feature>
<dbReference type="Gene3D" id="1.10.3460.10">
    <property type="entry name" value="Chlorophyll a/b binding protein domain"/>
    <property type="match status" value="1"/>
</dbReference>
<evidence type="ECO:0000256" key="2">
    <source>
        <dbReference type="ARBA" id="ARBA00004229"/>
    </source>
</evidence>
<dbReference type="InterPro" id="IPR022796">
    <property type="entry name" value="Chloroa_b-bind"/>
</dbReference>
<evidence type="ECO:0000256" key="1">
    <source>
        <dbReference type="ARBA" id="ARBA00004022"/>
    </source>
</evidence>
<keyword evidence="5" id="KW-0602">Photosynthesis</keyword>
<evidence type="ECO:0000256" key="6">
    <source>
        <dbReference type="ARBA" id="ARBA00022640"/>
    </source>
</evidence>
<comment type="similarity">
    <text evidence="3">Belongs to the fucoxanthin chlorophyll protein family.</text>
</comment>
<comment type="subunit">
    <text evidence="8">The LHC complex of chromophytic algae is composed of fucoxanthin, chlorophyll A and C bound non-covalently by fucoxanthin chlorophyll proteins (FCPs). The ratio of the pigments in LHC; fucoxanthin: chlorophyll C: chlorophyll A; (0.6-1): (0.1-0.3): (1).</text>
</comment>
<dbReference type="GO" id="GO:0030076">
    <property type="term" value="C:light-harvesting complex"/>
    <property type="evidence" value="ECO:0007669"/>
    <property type="project" value="UniProtKB-KW"/>
</dbReference>
<keyword evidence="9" id="KW-0148">Chlorophyll</keyword>
<evidence type="ECO:0000313" key="11">
    <source>
        <dbReference type="EMBL" id="CAJ1960382.1"/>
    </source>
</evidence>
<keyword evidence="7" id="KW-0437">Light-harvesting polypeptide</keyword>
<proteinExistence type="inferred from homology"/>
<evidence type="ECO:0000256" key="4">
    <source>
        <dbReference type="ARBA" id="ARBA00022528"/>
    </source>
</evidence>
<evidence type="ECO:0000256" key="3">
    <source>
        <dbReference type="ARBA" id="ARBA00005933"/>
    </source>
</evidence>
<dbReference type="SUPFAM" id="SSF103511">
    <property type="entry name" value="Chlorophyll a-b binding protein"/>
    <property type="match status" value="1"/>
</dbReference>
<feature type="binding site" evidence="9">
    <location>
        <position position="342"/>
    </location>
    <ligand>
        <name>chlorophyll a</name>
        <dbReference type="ChEBI" id="CHEBI:58416"/>
        <label>1</label>
    </ligand>
</feature>
<accession>A0AAD2JL36</accession>
<dbReference type="GO" id="GO:0009507">
    <property type="term" value="C:chloroplast"/>
    <property type="evidence" value="ECO:0007669"/>
    <property type="project" value="UniProtKB-SubCell"/>
</dbReference>
<feature type="compositionally biased region" description="Polar residues" evidence="10">
    <location>
        <begin position="1"/>
        <end position="14"/>
    </location>
</feature>
<dbReference type="Pfam" id="PF00504">
    <property type="entry name" value="Chloroa_b-bind"/>
    <property type="match status" value="1"/>
</dbReference>
<keyword evidence="4" id="KW-0150">Chloroplast</keyword>
<keyword evidence="12" id="KW-1185">Reference proteome</keyword>
<feature type="binding site" evidence="9">
    <location>
        <position position="345"/>
    </location>
    <ligand>
        <name>chlorophyll a</name>
        <dbReference type="ChEBI" id="CHEBI:58416"/>
        <label>1</label>
    </ligand>
</feature>
<dbReference type="AlphaFoldDB" id="A0AAD2JL36"/>
<keyword evidence="9" id="KW-0157">Chromophore</keyword>
<feature type="binding site" description="axial binding residue" evidence="9">
    <location>
        <position position="245"/>
    </location>
    <ligand>
        <name>chlorophyll b</name>
        <dbReference type="ChEBI" id="CHEBI:61721"/>
        <label>1</label>
    </ligand>
    <ligandPart>
        <name>Mg</name>
        <dbReference type="ChEBI" id="CHEBI:25107"/>
    </ligandPart>
</feature>
<dbReference type="Proteomes" id="UP001295423">
    <property type="component" value="Unassembled WGS sequence"/>
</dbReference>
<dbReference type="GO" id="GO:0016020">
    <property type="term" value="C:membrane"/>
    <property type="evidence" value="ECO:0007669"/>
    <property type="project" value="InterPro"/>
</dbReference>
<gene>
    <name evidence="11" type="ORF">CYCCA115_LOCUS18703</name>
</gene>